<reference evidence="4" key="1">
    <citation type="journal article" date="2019" name="Int. J. Syst. Evol. Microbiol.">
        <title>The Global Catalogue of Microorganisms (GCM) 10K type strain sequencing project: providing services to taxonomists for standard genome sequencing and annotation.</title>
        <authorList>
            <consortium name="The Broad Institute Genomics Platform"/>
            <consortium name="The Broad Institute Genome Sequencing Center for Infectious Disease"/>
            <person name="Wu L."/>
            <person name="Ma J."/>
        </authorList>
    </citation>
    <scope>NUCLEOTIDE SEQUENCE [LARGE SCALE GENOMIC DNA]</scope>
    <source>
        <strain evidence="4">JCM 17494</strain>
    </source>
</reference>
<keyword evidence="1" id="KW-0472">Membrane</keyword>
<feature type="domain" description="DUF4142" evidence="2">
    <location>
        <begin position="55"/>
        <end position="185"/>
    </location>
</feature>
<evidence type="ECO:0000313" key="3">
    <source>
        <dbReference type="EMBL" id="GAA3663684.1"/>
    </source>
</evidence>
<dbReference type="Pfam" id="PF13628">
    <property type="entry name" value="DUF4142"/>
    <property type="match status" value="1"/>
</dbReference>
<gene>
    <name evidence="3" type="ORF">GCM10022267_57370</name>
</gene>
<evidence type="ECO:0000259" key="2">
    <source>
        <dbReference type="Pfam" id="PF13628"/>
    </source>
</evidence>
<keyword evidence="1" id="KW-1133">Transmembrane helix</keyword>
<dbReference type="EMBL" id="BAABBE010000017">
    <property type="protein sequence ID" value="GAA3663684.1"/>
    <property type="molecule type" value="Genomic_DNA"/>
</dbReference>
<dbReference type="Proteomes" id="UP001500711">
    <property type="component" value="Unassembled WGS sequence"/>
</dbReference>
<dbReference type="InterPro" id="IPR025419">
    <property type="entry name" value="DUF4142"/>
</dbReference>
<keyword evidence="1" id="KW-0812">Transmembrane</keyword>
<comment type="caution">
    <text evidence="3">The sequence shown here is derived from an EMBL/GenBank/DDBJ whole genome shotgun (WGS) entry which is preliminary data.</text>
</comment>
<sequence length="267" mass="28520">MQWSACLDLSVPPGMRILLITLLIVLVGAPPALAQPNLGPDHVQTQFGPMGPAGRDLLQKVALAGLWEGPAGRMGLEKSASPLVREASRHLIDGHADLDRRTIELARTLNVDLPTQPNEAQQGWLNEMAAAPARSAEFDRVFANRLRAAHGAVYKFLAQVRTGTRNTAIRDYAKVCMDTVLDHMTVLEATGMVDFNDTEAIPLALVAQPSSIAPTPAPRAPQVIAQNSAQRQDQSGVPDGLIGLAVLVVAAVGIWLWSGGRSSGRVR</sequence>
<proteinExistence type="predicted"/>
<evidence type="ECO:0000313" key="4">
    <source>
        <dbReference type="Proteomes" id="UP001500711"/>
    </source>
</evidence>
<feature type="transmembrane region" description="Helical" evidence="1">
    <location>
        <begin position="240"/>
        <end position="258"/>
    </location>
</feature>
<evidence type="ECO:0000256" key="1">
    <source>
        <dbReference type="SAM" id="Phobius"/>
    </source>
</evidence>
<accession>A0ABP7BLR8</accession>
<organism evidence="3 4">
    <name type="scientific">Lentzea roselyniae</name>
    <dbReference type="NCBI Taxonomy" id="531940"/>
    <lineage>
        <taxon>Bacteria</taxon>
        <taxon>Bacillati</taxon>
        <taxon>Actinomycetota</taxon>
        <taxon>Actinomycetes</taxon>
        <taxon>Pseudonocardiales</taxon>
        <taxon>Pseudonocardiaceae</taxon>
        <taxon>Lentzea</taxon>
    </lineage>
</organism>
<name>A0ABP7BLR8_9PSEU</name>
<protein>
    <recommendedName>
        <fullName evidence="2">DUF4142 domain-containing protein</fullName>
    </recommendedName>
</protein>
<keyword evidence="4" id="KW-1185">Reference proteome</keyword>